<gene>
    <name evidence="2" type="ORF">H6P80_01380</name>
</gene>
<dbReference type="InterPro" id="IPR025514">
    <property type="entry name" value="DUF4402"/>
</dbReference>
<comment type="caution">
    <text evidence="2">The sequence shown here is derived from an EMBL/GenBank/DDBJ whole genome shotgun (WGS) entry which is preliminary data.</text>
</comment>
<evidence type="ECO:0000313" key="3">
    <source>
        <dbReference type="Proteomes" id="UP000564378"/>
    </source>
</evidence>
<reference evidence="2 3" key="1">
    <citation type="submission" date="2020-08" db="EMBL/GenBank/DDBJ databases">
        <title>Draft genome sequence of Parasphingopyxis sp. GrpM-11.</title>
        <authorList>
            <person name="Oh J."/>
            <person name="Roh D.-H."/>
        </authorList>
    </citation>
    <scope>NUCLEOTIDE SEQUENCE [LARGE SCALE GENOMIC DNA]</scope>
    <source>
        <strain evidence="2 3">GrpM-11</strain>
    </source>
</reference>
<evidence type="ECO:0000256" key="1">
    <source>
        <dbReference type="SAM" id="SignalP"/>
    </source>
</evidence>
<organism evidence="2 3">
    <name type="scientific">Parasphingopyxis marina</name>
    <dbReference type="NCBI Taxonomy" id="2761622"/>
    <lineage>
        <taxon>Bacteria</taxon>
        <taxon>Pseudomonadati</taxon>
        <taxon>Pseudomonadota</taxon>
        <taxon>Alphaproteobacteria</taxon>
        <taxon>Sphingomonadales</taxon>
        <taxon>Sphingomonadaceae</taxon>
        <taxon>Parasphingopyxis</taxon>
    </lineage>
</organism>
<name>A0A842HV49_9SPHN</name>
<dbReference type="Proteomes" id="UP000564378">
    <property type="component" value="Unassembled WGS sequence"/>
</dbReference>
<dbReference type="AlphaFoldDB" id="A0A842HV49"/>
<evidence type="ECO:0000313" key="2">
    <source>
        <dbReference type="EMBL" id="MBC2776261.1"/>
    </source>
</evidence>
<dbReference type="PROSITE" id="PS51257">
    <property type="entry name" value="PROKAR_LIPOPROTEIN"/>
    <property type="match status" value="1"/>
</dbReference>
<dbReference type="Pfam" id="PF14352">
    <property type="entry name" value="DUF4402"/>
    <property type="match status" value="1"/>
</dbReference>
<sequence>MRALPLAILPFCLLPAAPASQAAAQGCRLCQEAAPIVDQARPRRPISIDITTAIDFDRMALIDSNGGAAEIDPVTGARRLDRLASVGGMYMRGEVLIRGDQGRAVRIDMPDEIVMHAPGGRRLELVDMRTDLPGQPRIGNNGELRFSFGGRILVDGDDIGRFHGRMRIHAEYE</sequence>
<keyword evidence="3" id="KW-1185">Reference proteome</keyword>
<feature type="signal peptide" evidence="1">
    <location>
        <begin position="1"/>
        <end position="22"/>
    </location>
</feature>
<protein>
    <submittedName>
        <fullName evidence="2">DUF4402 domain-containing protein</fullName>
    </submittedName>
</protein>
<keyword evidence="1" id="KW-0732">Signal</keyword>
<dbReference type="EMBL" id="JACJVJ010000001">
    <property type="protein sequence ID" value="MBC2776261.1"/>
    <property type="molecule type" value="Genomic_DNA"/>
</dbReference>
<proteinExistence type="predicted"/>
<feature type="chain" id="PRO_5032440767" evidence="1">
    <location>
        <begin position="23"/>
        <end position="173"/>
    </location>
</feature>
<dbReference type="RefSeq" id="WP_185799560.1">
    <property type="nucleotide sequence ID" value="NZ_JACJVJ010000001.1"/>
</dbReference>
<accession>A0A842HV49</accession>